<dbReference type="InterPro" id="IPR028098">
    <property type="entry name" value="Glyco_trans_4-like_N"/>
</dbReference>
<organism evidence="5 6">
    <name type="scientific">Arthrobacter cupressi</name>
    <dbReference type="NCBI Taxonomy" id="1045773"/>
    <lineage>
        <taxon>Bacteria</taxon>
        <taxon>Bacillati</taxon>
        <taxon>Actinomycetota</taxon>
        <taxon>Actinomycetes</taxon>
        <taxon>Micrococcales</taxon>
        <taxon>Micrococcaceae</taxon>
        <taxon>Arthrobacter</taxon>
    </lineage>
</organism>
<evidence type="ECO:0000256" key="1">
    <source>
        <dbReference type="ARBA" id="ARBA00022676"/>
    </source>
</evidence>
<dbReference type="STRING" id="1045773.SAMN05216555_10919"/>
<dbReference type="Pfam" id="PF13439">
    <property type="entry name" value="Glyco_transf_4"/>
    <property type="match status" value="1"/>
</dbReference>
<dbReference type="Pfam" id="PF00534">
    <property type="entry name" value="Glycos_transf_1"/>
    <property type="match status" value="1"/>
</dbReference>
<evidence type="ECO:0000313" key="6">
    <source>
        <dbReference type="Proteomes" id="UP000182130"/>
    </source>
</evidence>
<reference evidence="6" key="1">
    <citation type="submission" date="2016-10" db="EMBL/GenBank/DDBJ databases">
        <authorList>
            <person name="Varghese N."/>
            <person name="Submissions S."/>
        </authorList>
    </citation>
    <scope>NUCLEOTIDE SEQUENCE [LARGE SCALE GENOMIC DNA]</scope>
    <source>
        <strain evidence="6">CGMCC 1.10783</strain>
    </source>
</reference>
<name>A0A1G8SH21_9MICC</name>
<dbReference type="EMBL" id="FNEI01000009">
    <property type="protein sequence ID" value="SDJ28536.1"/>
    <property type="molecule type" value="Genomic_DNA"/>
</dbReference>
<dbReference type="GO" id="GO:0016757">
    <property type="term" value="F:glycosyltransferase activity"/>
    <property type="evidence" value="ECO:0007669"/>
    <property type="project" value="UniProtKB-KW"/>
</dbReference>
<dbReference type="AlphaFoldDB" id="A0A1G8SH21"/>
<dbReference type="CDD" id="cd03802">
    <property type="entry name" value="GT4_AviGT4-like"/>
    <property type="match status" value="1"/>
</dbReference>
<proteinExistence type="predicted"/>
<keyword evidence="2 5" id="KW-0808">Transferase</keyword>
<dbReference type="SUPFAM" id="SSF53756">
    <property type="entry name" value="UDP-Glycosyltransferase/glycogen phosphorylase"/>
    <property type="match status" value="1"/>
</dbReference>
<evidence type="ECO:0000313" key="5">
    <source>
        <dbReference type="EMBL" id="SDJ28536.1"/>
    </source>
</evidence>
<keyword evidence="6" id="KW-1185">Reference proteome</keyword>
<feature type="domain" description="Glycosyl transferase family 1" evidence="3">
    <location>
        <begin position="170"/>
        <end position="301"/>
    </location>
</feature>
<dbReference type="RefSeq" id="WP_074589331.1">
    <property type="nucleotide sequence ID" value="NZ_FNEI01000009.1"/>
</dbReference>
<sequence length="341" mass="35840">MRIGLIAPPWVPVPPTAYGGTEAVVDALATGLEAAGHSVLLAASSDSTSRVERPGGFAPAVRSGMGQSISELPHVIRAYEALAGVDLIHDHTLSGPLYRHRPPGIPVVSTMHTVMTPELRSVYRMMARDTALVAISRNQAAAAPDVPIARVIHHGVDPAAIPFGEGRGGYALFLGRMDPTKGVVEAVMAARAAGIRLKIAAKMSARAEVDYYREAVEPLLGGNEEFLGEPDAAGKLELLGGALALINPLQWDEPFGMVMIESLAAGTPVVAIPRGAAPEIIDDGVTGFLRNGTEELGEALRAAAGLDRHRCRTAVEHSFSAELMARRHAALYAELLGGRPS</sequence>
<evidence type="ECO:0000256" key="2">
    <source>
        <dbReference type="ARBA" id="ARBA00022679"/>
    </source>
</evidence>
<dbReference type="InterPro" id="IPR001296">
    <property type="entry name" value="Glyco_trans_1"/>
</dbReference>
<feature type="domain" description="Glycosyltransferase subfamily 4-like N-terminal" evidence="4">
    <location>
        <begin position="18"/>
        <end position="159"/>
    </location>
</feature>
<dbReference type="OrthoDB" id="9809227at2"/>
<keyword evidence="1" id="KW-0328">Glycosyltransferase</keyword>
<dbReference type="PANTHER" id="PTHR12526">
    <property type="entry name" value="GLYCOSYLTRANSFERASE"/>
    <property type="match status" value="1"/>
</dbReference>
<gene>
    <name evidence="5" type="ORF">SAMN05216555_10919</name>
</gene>
<dbReference type="PANTHER" id="PTHR12526:SF595">
    <property type="entry name" value="BLL5217 PROTEIN"/>
    <property type="match status" value="1"/>
</dbReference>
<protein>
    <submittedName>
        <fullName evidence="5">Glycosyltransferase involved in cell wall bisynthesis</fullName>
    </submittedName>
</protein>
<dbReference type="Proteomes" id="UP000182130">
    <property type="component" value="Unassembled WGS sequence"/>
</dbReference>
<evidence type="ECO:0000259" key="4">
    <source>
        <dbReference type="Pfam" id="PF13439"/>
    </source>
</evidence>
<accession>A0A1G8SH21</accession>
<dbReference type="Gene3D" id="3.40.50.2000">
    <property type="entry name" value="Glycogen Phosphorylase B"/>
    <property type="match status" value="2"/>
</dbReference>
<evidence type="ECO:0000259" key="3">
    <source>
        <dbReference type="Pfam" id="PF00534"/>
    </source>
</evidence>